<dbReference type="RefSeq" id="WP_106253293.1">
    <property type="nucleotide sequence ID" value="NZ_PVZC01000012.1"/>
</dbReference>
<dbReference type="Proteomes" id="UP000237846">
    <property type="component" value="Unassembled WGS sequence"/>
</dbReference>
<feature type="domain" description="YspA cpYpsA-related SLOG" evidence="1">
    <location>
        <begin position="6"/>
        <end position="81"/>
    </location>
</feature>
<dbReference type="OrthoDB" id="572639at2"/>
<sequence>MTGTLRILVTGSRTWGTRPSPNGPVPDQRQHDRLVEALRCAAKGAQRPVLVVGDCPTGADAIATRYARRWGWRVEVHTALWGVYGSHAGPRRNAEMVRAGADICLVFLNELNGKPSRGTRNCMRLAREAGIKTKAWEAT</sequence>
<evidence type="ECO:0000259" key="1">
    <source>
        <dbReference type="Pfam" id="PF10686"/>
    </source>
</evidence>
<reference evidence="2 3" key="1">
    <citation type="submission" date="2018-03" db="EMBL/GenBank/DDBJ databases">
        <title>Genomic Encyclopedia of Archaeal and Bacterial Type Strains, Phase II (KMG-II): from individual species to whole genera.</title>
        <authorList>
            <person name="Goeker M."/>
        </authorList>
    </citation>
    <scope>NUCLEOTIDE SEQUENCE [LARGE SCALE GENOMIC DNA]</scope>
    <source>
        <strain evidence="2 3">DSM 45601</strain>
    </source>
</reference>
<proteinExistence type="predicted"/>
<dbReference type="AlphaFoldDB" id="A0A2T0PSU3"/>
<accession>A0A2T0PSU3</accession>
<protein>
    <submittedName>
        <fullName evidence="2">Uncharacterized protein DUF2493</fullName>
    </submittedName>
</protein>
<dbReference type="Pfam" id="PF10686">
    <property type="entry name" value="YAcAr"/>
    <property type="match status" value="1"/>
</dbReference>
<organism evidence="2 3">
    <name type="scientific">Allonocardiopsis opalescens</name>
    <dbReference type="NCBI Taxonomy" id="1144618"/>
    <lineage>
        <taxon>Bacteria</taxon>
        <taxon>Bacillati</taxon>
        <taxon>Actinomycetota</taxon>
        <taxon>Actinomycetes</taxon>
        <taxon>Streptosporangiales</taxon>
        <taxon>Allonocardiopsis</taxon>
    </lineage>
</organism>
<dbReference type="InterPro" id="IPR029035">
    <property type="entry name" value="DHS-like_NAD/FAD-binding_dom"/>
</dbReference>
<dbReference type="InterPro" id="IPR019627">
    <property type="entry name" value="YAcAr"/>
</dbReference>
<name>A0A2T0PSU3_9ACTN</name>
<comment type="caution">
    <text evidence="2">The sequence shown here is derived from an EMBL/GenBank/DDBJ whole genome shotgun (WGS) entry which is preliminary data.</text>
</comment>
<dbReference type="SUPFAM" id="SSF52467">
    <property type="entry name" value="DHS-like NAD/FAD-binding domain"/>
    <property type="match status" value="1"/>
</dbReference>
<evidence type="ECO:0000313" key="3">
    <source>
        <dbReference type="Proteomes" id="UP000237846"/>
    </source>
</evidence>
<keyword evidence="3" id="KW-1185">Reference proteome</keyword>
<evidence type="ECO:0000313" key="2">
    <source>
        <dbReference type="EMBL" id="PRX91962.1"/>
    </source>
</evidence>
<gene>
    <name evidence="2" type="ORF">CLV72_11235</name>
</gene>
<dbReference type="EMBL" id="PVZC01000012">
    <property type="protein sequence ID" value="PRX91962.1"/>
    <property type="molecule type" value="Genomic_DNA"/>
</dbReference>